<dbReference type="FunFam" id="3.30.565.10:FF:000002">
    <property type="entry name" value="DNA gyrase subunit B"/>
    <property type="match status" value="1"/>
</dbReference>
<organism evidence="14 16">
    <name type="scientific">Pseudomonas reinekei</name>
    <dbReference type="NCBI Taxonomy" id="395598"/>
    <lineage>
        <taxon>Bacteria</taxon>
        <taxon>Pseudomonadati</taxon>
        <taxon>Pseudomonadota</taxon>
        <taxon>Gammaproteobacteria</taxon>
        <taxon>Pseudomonadales</taxon>
        <taxon>Pseudomonadaceae</taxon>
        <taxon>Pseudomonas</taxon>
    </lineage>
</organism>
<dbReference type="SUPFAM" id="SSF55874">
    <property type="entry name" value="ATPase domain of HSP90 chaperone/DNA topoisomerase II/histidine kinase"/>
    <property type="match status" value="1"/>
</dbReference>
<dbReference type="Gene3D" id="3.30.565.10">
    <property type="entry name" value="Histidine kinase-like ATPase, C-terminal domain"/>
    <property type="match status" value="1"/>
</dbReference>
<evidence type="ECO:0000313" key="16">
    <source>
        <dbReference type="Proteomes" id="UP000198549"/>
    </source>
</evidence>
<dbReference type="InterPro" id="IPR006171">
    <property type="entry name" value="TOPRIM_dom"/>
</dbReference>
<feature type="binding site" evidence="10">
    <location>
        <position position="338"/>
    </location>
    <ligand>
        <name>ATP</name>
        <dbReference type="ChEBI" id="CHEBI:30616"/>
    </ligand>
</feature>
<dbReference type="GO" id="GO:0005694">
    <property type="term" value="C:chromosome"/>
    <property type="evidence" value="ECO:0007669"/>
    <property type="project" value="InterPro"/>
</dbReference>
<accession>A0A1H0N435</accession>
<feature type="site" description="Interaction with DNA" evidence="10">
    <location>
        <position position="620"/>
    </location>
</feature>
<evidence type="ECO:0000313" key="14">
    <source>
        <dbReference type="EMBL" id="SDO87448.1"/>
    </source>
</evidence>
<comment type="cofactor">
    <cofactor evidence="2">
        <name>Mg(2+)</name>
        <dbReference type="ChEBI" id="CHEBI:18420"/>
    </cofactor>
</comment>
<dbReference type="GO" id="GO:0006265">
    <property type="term" value="P:DNA topological change"/>
    <property type="evidence" value="ECO:0007669"/>
    <property type="project" value="UniProtKB-UniRule"/>
</dbReference>
<evidence type="ECO:0000313" key="17">
    <source>
        <dbReference type="Proteomes" id="UP000460142"/>
    </source>
</evidence>
<dbReference type="Gene3D" id="3.30.230.10">
    <property type="match status" value="1"/>
</dbReference>
<keyword evidence="7 10" id="KW-0799">Topoisomerase</keyword>
<dbReference type="PRINTS" id="PR00418">
    <property type="entry name" value="TPI2FAMILY"/>
</dbReference>
<feature type="site" description="Interaction with DNA" evidence="10">
    <location>
        <position position="450"/>
    </location>
</feature>
<dbReference type="AlphaFoldDB" id="A0A1H0N435"/>
<dbReference type="PANTHER" id="PTHR45866">
    <property type="entry name" value="DNA GYRASE/TOPOISOMERASE SUBUNIT B"/>
    <property type="match status" value="1"/>
</dbReference>
<sequence>MATPSASSYNADAIEVLSGLDPVRKRPGMYTDTSRPNHLAQEVIDNSVDEALAGHAKSVQVVLHADHSLEVSDDGRGMPVDIHPEEGVSGVELILTKLHAGGKFSNKNYQFSGGLHGVGISVVNALSNEVRVRVKRDGNEYQMTFKDGYKATELEIVGMVGKRNTGTSVFFAPDPKYFDSPKFSISRLKHVLKAKAVLCPGLLVSFEDKATGEKVEWHYEDGLRSYLVDAVSEFERLPDEPFCGSLAGNKEAVDWALLWLPEGGDAVQESYVNLIPTAQGGTHVNGLRQGLLDAMREFCEFRSLLPRGVKLAPEDVWERIAFVLSMKMQEPQFSGQTKERLSSREAAAFVSGVVKDAFSLWLNANPETGLALAELAINNAGRRLKASKKVERKRITQGPALPGKLADCAGQDPMRSELFLVEGDSAGGSAKQARDKEFQAILPLRGKILNTWEVDGSEVLASQEVHNIAVAIGVDPGAADMSQLRYGKICILADADSDGLHIATLLCALFVQHFRALVDAGHVYVAMPPLYRIDLGKEIYYALDEAERDGILDRLVAEKKRGKPQVTRFKGLGEMNPPQLRETTMDPNTRRLVQLTLGDNFEATSEMMDMLLAKKRAGDRKTWLESKGNLAEVLG</sequence>
<protein>
    <recommendedName>
        <fullName evidence="10">DNA topoisomerase 4 subunit B</fullName>
        <ecNumber evidence="10">5.6.2.2</ecNumber>
    </recommendedName>
    <alternativeName>
        <fullName evidence="10">Topoisomerase IV subunit B</fullName>
    </alternativeName>
</protein>
<feature type="binding site" evidence="10">
    <location>
        <position position="73"/>
    </location>
    <ligand>
        <name>ATP</name>
        <dbReference type="ChEBI" id="CHEBI:30616"/>
    </ligand>
</feature>
<dbReference type="EMBL" id="LT629709">
    <property type="protein sequence ID" value="SDO87448.1"/>
    <property type="molecule type" value="Genomic_DNA"/>
</dbReference>
<dbReference type="SMART" id="SM00433">
    <property type="entry name" value="TOP2c"/>
    <property type="match status" value="1"/>
</dbReference>
<dbReference type="HAMAP" id="MF_00938">
    <property type="entry name" value="ParE_type1"/>
    <property type="match status" value="1"/>
</dbReference>
<reference evidence="13" key="3">
    <citation type="submission" date="2017-01" db="EMBL/GenBank/DDBJ databases">
        <authorList>
            <person name="Mah S.A."/>
            <person name="Swanson W.J."/>
            <person name="Moy G.W."/>
            <person name="Vacquier V.D."/>
        </authorList>
    </citation>
    <scope>NUCLEOTIDE SEQUENCE [LARGE SCALE GENOMIC DNA]</scope>
    <source>
        <strain evidence="13">MT1</strain>
    </source>
</reference>
<keyword evidence="4 10" id="KW-0547">Nucleotide-binding</keyword>
<dbReference type="GO" id="GO:0003677">
    <property type="term" value="F:DNA binding"/>
    <property type="evidence" value="ECO:0007669"/>
    <property type="project" value="UniProtKB-UniRule"/>
</dbReference>
<evidence type="ECO:0000256" key="7">
    <source>
        <dbReference type="ARBA" id="ARBA00023029"/>
    </source>
</evidence>
<feature type="binding site" evidence="10">
    <location>
        <position position="9"/>
    </location>
    <ligand>
        <name>ATP</name>
        <dbReference type="ChEBI" id="CHEBI:30616"/>
    </ligand>
</feature>
<evidence type="ECO:0000256" key="8">
    <source>
        <dbReference type="ARBA" id="ARBA00023125"/>
    </source>
</evidence>
<dbReference type="EC" id="5.6.2.2" evidence="10"/>
<feature type="site" description="Interaction with DNA" evidence="10">
    <location>
        <position position="501"/>
    </location>
</feature>
<dbReference type="Gene3D" id="3.40.50.670">
    <property type="match status" value="1"/>
</dbReference>
<evidence type="ECO:0000256" key="5">
    <source>
        <dbReference type="ARBA" id="ARBA00022840"/>
    </source>
</evidence>
<reference evidence="14 16" key="1">
    <citation type="submission" date="2016-10" db="EMBL/GenBank/DDBJ databases">
        <authorList>
            <person name="de Groot N.N."/>
        </authorList>
    </citation>
    <scope>NUCLEOTIDE SEQUENCE [LARGE SCALE GENOMIC DNA]</scope>
    <source>
        <strain evidence="14 16">BS3776</strain>
    </source>
</reference>
<dbReference type="GO" id="GO:0005524">
    <property type="term" value="F:ATP binding"/>
    <property type="evidence" value="ECO:0007669"/>
    <property type="project" value="UniProtKB-UniRule"/>
</dbReference>
<dbReference type="SUPFAM" id="SSF54211">
    <property type="entry name" value="Ribosomal protein S5 domain 2-like"/>
    <property type="match status" value="1"/>
</dbReference>
<evidence type="ECO:0000256" key="3">
    <source>
        <dbReference type="ARBA" id="ARBA00022723"/>
    </source>
</evidence>
<dbReference type="GO" id="GO:0007059">
    <property type="term" value="P:chromosome segregation"/>
    <property type="evidence" value="ECO:0007669"/>
    <property type="project" value="UniProtKB-UniRule"/>
</dbReference>
<dbReference type="Pfam" id="PF00986">
    <property type="entry name" value="DNA_gyraseB_C"/>
    <property type="match status" value="1"/>
</dbReference>
<dbReference type="InterPro" id="IPR020568">
    <property type="entry name" value="Ribosomal_Su5_D2-typ_SF"/>
</dbReference>
<feature type="binding site" evidence="10">
    <location>
        <position position="46"/>
    </location>
    <ligand>
        <name>ATP</name>
        <dbReference type="ChEBI" id="CHEBI:30616"/>
    </ligand>
</feature>
<dbReference type="SUPFAM" id="SSF56719">
    <property type="entry name" value="Type II DNA topoisomerase"/>
    <property type="match status" value="1"/>
</dbReference>
<dbReference type="NCBIfam" id="TIGR01055">
    <property type="entry name" value="parE_Gneg"/>
    <property type="match status" value="1"/>
</dbReference>
<feature type="binding site" evidence="10">
    <location>
        <begin position="114"/>
        <end position="120"/>
    </location>
    <ligand>
        <name>ATP</name>
        <dbReference type="ChEBI" id="CHEBI:30616"/>
    </ligand>
</feature>
<comment type="subunit">
    <text evidence="10">Heterotetramer composed of ParC and ParE.</text>
</comment>
<dbReference type="PANTHER" id="PTHR45866:SF4">
    <property type="entry name" value="DNA TOPOISOMERASE 4 SUBUNIT B"/>
    <property type="match status" value="1"/>
</dbReference>
<keyword evidence="8 10" id="KW-0238">DNA-binding</keyword>
<evidence type="ECO:0000256" key="2">
    <source>
        <dbReference type="ARBA" id="ARBA00001946"/>
    </source>
</evidence>
<dbReference type="PRINTS" id="PR01098">
    <property type="entry name" value="TOPISMRASE4B"/>
</dbReference>
<dbReference type="PROSITE" id="PS50880">
    <property type="entry name" value="TOPRIM"/>
    <property type="match status" value="1"/>
</dbReference>
<dbReference type="Pfam" id="PF00204">
    <property type="entry name" value="DNA_gyraseB"/>
    <property type="match status" value="1"/>
</dbReference>
<dbReference type="Pfam" id="PF01751">
    <property type="entry name" value="Toprim"/>
    <property type="match status" value="1"/>
</dbReference>
<dbReference type="Proteomes" id="UP000460142">
    <property type="component" value="Unassembled WGS sequence"/>
</dbReference>
<evidence type="ECO:0000256" key="10">
    <source>
        <dbReference type="HAMAP-Rule" id="MF_00938"/>
    </source>
</evidence>
<dbReference type="SMART" id="SM00387">
    <property type="entry name" value="HATPase_c"/>
    <property type="match status" value="1"/>
</dbReference>
<dbReference type="InterPro" id="IPR001241">
    <property type="entry name" value="Topo_IIA"/>
</dbReference>
<keyword evidence="6" id="KW-0460">Magnesium</keyword>
<reference evidence="12 17" key="4">
    <citation type="submission" date="2019-09" db="EMBL/GenBank/DDBJ databases">
        <title>Draft genome sequences of 48 bacterial type strains from the CCUG.</title>
        <authorList>
            <person name="Tunovic T."/>
            <person name="Pineiro-Iglesias B."/>
            <person name="Unosson C."/>
            <person name="Inganas E."/>
            <person name="Ohlen M."/>
            <person name="Cardew S."/>
            <person name="Jensie-Markopoulos S."/>
            <person name="Salva-Serra F."/>
            <person name="Jaen-Luchoro D."/>
            <person name="Karlsson R."/>
            <person name="Svensson-Stadler L."/>
            <person name="Chun J."/>
            <person name="Moore E."/>
        </authorList>
    </citation>
    <scope>NUCLEOTIDE SEQUENCE [LARGE SCALE GENOMIC DNA]</scope>
    <source>
        <strain evidence="12 17">CCUG 53116</strain>
    </source>
</reference>
<keyword evidence="5 10" id="KW-0067">ATP-binding</keyword>
<feature type="domain" description="Toprim" evidence="11">
    <location>
        <begin position="416"/>
        <end position="529"/>
    </location>
</feature>
<dbReference type="InterPro" id="IPR018522">
    <property type="entry name" value="TopoIIA_CS"/>
</dbReference>
<dbReference type="FunFam" id="3.40.50.670:FF:000003">
    <property type="entry name" value="DNA topoisomerase 4 subunit B"/>
    <property type="match status" value="1"/>
</dbReference>
<dbReference type="InterPro" id="IPR013506">
    <property type="entry name" value="Topo_IIA_bsu_dom2"/>
</dbReference>
<name>A0A1H0N435_PSERE</name>
<evidence type="ECO:0000313" key="13">
    <source>
        <dbReference type="EMBL" id="OLU02327.1"/>
    </source>
</evidence>
<dbReference type="CDD" id="cd16928">
    <property type="entry name" value="HATPase_GyrB-like"/>
    <property type="match status" value="1"/>
</dbReference>
<dbReference type="GO" id="GO:0046872">
    <property type="term" value="F:metal ion binding"/>
    <property type="evidence" value="ECO:0007669"/>
    <property type="project" value="UniProtKB-KW"/>
</dbReference>
<keyword evidence="3" id="KW-0479">Metal-binding</keyword>
<dbReference type="InterPro" id="IPR014721">
    <property type="entry name" value="Ribsml_uS5_D2-typ_fold_subgr"/>
</dbReference>
<dbReference type="InterPro" id="IPR003594">
    <property type="entry name" value="HATPase_dom"/>
</dbReference>
<evidence type="ECO:0000259" key="11">
    <source>
        <dbReference type="PROSITE" id="PS50880"/>
    </source>
</evidence>
<evidence type="ECO:0000256" key="6">
    <source>
        <dbReference type="ARBA" id="ARBA00022842"/>
    </source>
</evidence>
<dbReference type="CDD" id="cd00822">
    <property type="entry name" value="TopoII_Trans_DNA_gyrase"/>
    <property type="match status" value="1"/>
</dbReference>
<dbReference type="InterPro" id="IPR013759">
    <property type="entry name" value="Topo_IIA_B_C"/>
</dbReference>
<dbReference type="EMBL" id="MSTQ01000008">
    <property type="protein sequence ID" value="OLU02327.1"/>
    <property type="molecule type" value="Genomic_DNA"/>
</dbReference>
<keyword evidence="15" id="KW-1185">Reference proteome</keyword>
<dbReference type="PROSITE" id="PS00177">
    <property type="entry name" value="TOPOISOMERASE_II"/>
    <property type="match status" value="1"/>
</dbReference>
<dbReference type="InterPro" id="IPR005737">
    <property type="entry name" value="TopoIV_B_Gneg"/>
</dbReference>
<dbReference type="Proteomes" id="UP000198549">
    <property type="component" value="Chromosome I"/>
</dbReference>
<dbReference type="FunFam" id="3.30.230.10:FF:000012">
    <property type="entry name" value="DNA topoisomerase 4 subunit B"/>
    <property type="match status" value="1"/>
</dbReference>
<gene>
    <name evidence="10 12" type="primary">parE</name>
    <name evidence="13" type="ORF">BVK86_15880</name>
    <name evidence="12" type="ORF">F7R15_21000</name>
    <name evidence="14" type="ORF">SAMN04490202_2118</name>
</gene>
<dbReference type="Pfam" id="PF02518">
    <property type="entry name" value="HATPase_c"/>
    <property type="match status" value="1"/>
</dbReference>
<comment type="function">
    <text evidence="10">Topoisomerase IV is essential for chromosome segregation. It relaxes supercoiled DNA. Performs the decatenation events required during the replication of a circular DNA molecule.</text>
</comment>
<reference evidence="15" key="2">
    <citation type="submission" date="2017-01" db="EMBL/GenBank/DDBJ databases">
        <authorList>
            <person name="Poblete-Castro I."/>
        </authorList>
    </citation>
    <scope>NUCLEOTIDE SEQUENCE [LARGE SCALE GENOMIC DNA]</scope>
    <source>
        <strain evidence="15">DSM 18361 / CCUG 53116 / MT1</strain>
    </source>
</reference>
<proteinExistence type="inferred from homology"/>
<dbReference type="EMBL" id="VZPS01000015">
    <property type="protein sequence ID" value="KAB0483583.1"/>
    <property type="molecule type" value="Genomic_DNA"/>
</dbReference>
<keyword evidence="9 10" id="KW-0413">Isomerase</keyword>
<dbReference type="Proteomes" id="UP000186756">
    <property type="component" value="Unassembled WGS sequence"/>
</dbReference>
<dbReference type="RefSeq" id="WP_075947320.1">
    <property type="nucleotide sequence ID" value="NZ_LT629709.1"/>
</dbReference>
<evidence type="ECO:0000256" key="4">
    <source>
        <dbReference type="ARBA" id="ARBA00022741"/>
    </source>
</evidence>
<dbReference type="GO" id="GO:0003918">
    <property type="term" value="F:DNA topoisomerase type II (double strand cut, ATP-hydrolyzing) activity"/>
    <property type="evidence" value="ECO:0007669"/>
    <property type="project" value="UniProtKB-UniRule"/>
</dbReference>
<evidence type="ECO:0000256" key="9">
    <source>
        <dbReference type="ARBA" id="ARBA00023235"/>
    </source>
</evidence>
<comment type="similarity">
    <text evidence="10">Belongs to the type II topoisomerase family. ParE type 1 subfamily.</text>
</comment>
<evidence type="ECO:0000313" key="12">
    <source>
        <dbReference type="EMBL" id="KAB0483583.1"/>
    </source>
</evidence>
<dbReference type="InterPro" id="IPR036890">
    <property type="entry name" value="HATPase_C_sf"/>
</dbReference>
<evidence type="ECO:0000256" key="1">
    <source>
        <dbReference type="ARBA" id="ARBA00000185"/>
    </source>
</evidence>
<dbReference type="InterPro" id="IPR002288">
    <property type="entry name" value="DNA_gyrase_B_C"/>
</dbReference>
<evidence type="ECO:0000313" key="15">
    <source>
        <dbReference type="Proteomes" id="UP000186756"/>
    </source>
</evidence>
<dbReference type="InterPro" id="IPR013760">
    <property type="entry name" value="Topo_IIA-like_dom_sf"/>
</dbReference>
<dbReference type="OrthoDB" id="9802808at2"/>
<comment type="catalytic activity">
    <reaction evidence="1 10">
        <text>ATP-dependent breakage, passage and rejoining of double-stranded DNA.</text>
        <dbReference type="EC" id="5.6.2.2"/>
    </reaction>
</comment>